<dbReference type="EMBL" id="JACHMH010000001">
    <property type="protein sequence ID" value="MBB4676787.1"/>
    <property type="molecule type" value="Genomic_DNA"/>
</dbReference>
<dbReference type="AlphaFoldDB" id="A0A7W7C996"/>
<dbReference type="SUPFAM" id="SSF53213">
    <property type="entry name" value="LigB-like"/>
    <property type="match status" value="1"/>
</dbReference>
<evidence type="ECO:0000313" key="1">
    <source>
        <dbReference type="EMBL" id="MBB4676787.1"/>
    </source>
</evidence>
<evidence type="ECO:0000313" key="2">
    <source>
        <dbReference type="Proteomes" id="UP000533598"/>
    </source>
</evidence>
<reference evidence="1 2" key="1">
    <citation type="submission" date="2020-08" db="EMBL/GenBank/DDBJ databases">
        <title>Sequencing the genomes of 1000 actinobacteria strains.</title>
        <authorList>
            <person name="Klenk H.-P."/>
        </authorList>
    </citation>
    <scope>NUCLEOTIDE SEQUENCE [LARGE SCALE GENOMIC DNA]</scope>
    <source>
        <strain evidence="1 2">DSM 44230</strain>
    </source>
</reference>
<protein>
    <submittedName>
        <fullName evidence="1">Uncharacterized protein</fullName>
    </submittedName>
</protein>
<dbReference type="Proteomes" id="UP000533598">
    <property type="component" value="Unassembled WGS sequence"/>
</dbReference>
<sequence length="232" mass="24154">MIARVAFAPHPPLLVPELVTGAATETEPLRRACRAAAATLTRMADHWWVIAVDQAGPKIIGPEARGTFAGFGVDLEVDLGRGQGPADPELPVPALIAGWLRAHAGARSVTVQLLPTDLDPAACLDLGTTLAAGPERTGLLVLADSSARLTPRSPVPPDPRAPDFDARISSALATGDPAPLTALDPALAVELWAHGRAAYQVAGAATAGRDWQAELLYSDCPYGVGYHVATWT</sequence>
<proteinExistence type="predicted"/>
<gene>
    <name evidence="1" type="ORF">HNR67_002905</name>
</gene>
<dbReference type="RefSeq" id="WP_185002561.1">
    <property type="nucleotide sequence ID" value="NZ_JACHMH010000001.1"/>
</dbReference>
<name>A0A7W7C996_9PSEU</name>
<accession>A0A7W7C996</accession>
<organism evidence="1 2">
    <name type="scientific">Crossiella cryophila</name>
    <dbReference type="NCBI Taxonomy" id="43355"/>
    <lineage>
        <taxon>Bacteria</taxon>
        <taxon>Bacillati</taxon>
        <taxon>Actinomycetota</taxon>
        <taxon>Actinomycetes</taxon>
        <taxon>Pseudonocardiales</taxon>
        <taxon>Pseudonocardiaceae</taxon>
        <taxon>Crossiella</taxon>
    </lineage>
</organism>
<keyword evidence="2" id="KW-1185">Reference proteome</keyword>
<comment type="caution">
    <text evidence="1">The sequence shown here is derived from an EMBL/GenBank/DDBJ whole genome shotgun (WGS) entry which is preliminary data.</text>
</comment>
<dbReference type="Gene3D" id="3.40.830.10">
    <property type="entry name" value="LigB-like"/>
    <property type="match status" value="1"/>
</dbReference>